<evidence type="ECO:0000256" key="1">
    <source>
        <dbReference type="SAM" id="MobiDB-lite"/>
    </source>
</evidence>
<evidence type="ECO:0000256" key="2">
    <source>
        <dbReference type="SAM" id="Phobius"/>
    </source>
</evidence>
<gene>
    <name evidence="3" type="ORF">HGRIS_000227</name>
</gene>
<dbReference type="EMBL" id="JASNQZ010000004">
    <property type="protein sequence ID" value="KAL0958050.1"/>
    <property type="molecule type" value="Genomic_DNA"/>
</dbReference>
<keyword evidence="2" id="KW-0472">Membrane</keyword>
<proteinExistence type="predicted"/>
<feature type="region of interest" description="Disordered" evidence="1">
    <location>
        <begin position="48"/>
        <end position="67"/>
    </location>
</feature>
<evidence type="ECO:0000313" key="3">
    <source>
        <dbReference type="EMBL" id="KAL0958050.1"/>
    </source>
</evidence>
<feature type="transmembrane region" description="Helical" evidence="2">
    <location>
        <begin position="124"/>
        <end position="157"/>
    </location>
</feature>
<reference evidence="4" key="1">
    <citation type="submission" date="2024-06" db="EMBL/GenBank/DDBJ databases">
        <title>Multi-omics analyses provide insights into the biosynthesis of the anticancer antibiotic pleurotin in Hohenbuehelia grisea.</title>
        <authorList>
            <person name="Weaver J.A."/>
            <person name="Alberti F."/>
        </authorList>
    </citation>
    <scope>NUCLEOTIDE SEQUENCE [LARGE SCALE GENOMIC DNA]</scope>
    <source>
        <strain evidence="4">T-177</strain>
    </source>
</reference>
<keyword evidence="4" id="KW-1185">Reference proteome</keyword>
<feature type="transmembrane region" description="Helical" evidence="2">
    <location>
        <begin position="201"/>
        <end position="227"/>
    </location>
</feature>
<sequence>MSLAYFTQLNVGSATNIPVQNAQAQRQSQSVSPSAPKLMVQTSHLPVQQPLPSVKPPLGTPTSQKPTLSKEKRELYQHISQQYALFLVVATVAFGIAFAGASVGRDALEGSATPDAKIRGAHSIYSWPIFLTSMGMGFILMSCALASINAGILSLAALTGQVGLFVPNYWYRFLLCYLGLAIGALFVSFALWVIFKEYMTFAQLAIFSIGCGSIQFVALFDVVVPLLHLLLLQRDEMPPPANGDPRSLIGEGYALLRFVFPGSWFVRTAS</sequence>
<dbReference type="Proteomes" id="UP001556367">
    <property type="component" value="Unassembled WGS sequence"/>
</dbReference>
<organism evidence="3 4">
    <name type="scientific">Hohenbuehelia grisea</name>
    <dbReference type="NCBI Taxonomy" id="104357"/>
    <lineage>
        <taxon>Eukaryota</taxon>
        <taxon>Fungi</taxon>
        <taxon>Dikarya</taxon>
        <taxon>Basidiomycota</taxon>
        <taxon>Agaricomycotina</taxon>
        <taxon>Agaricomycetes</taxon>
        <taxon>Agaricomycetidae</taxon>
        <taxon>Agaricales</taxon>
        <taxon>Pleurotineae</taxon>
        <taxon>Pleurotaceae</taxon>
        <taxon>Hohenbuehelia</taxon>
    </lineage>
</organism>
<keyword evidence="2" id="KW-0812">Transmembrane</keyword>
<protein>
    <submittedName>
        <fullName evidence="3">Uncharacterized protein</fullName>
    </submittedName>
</protein>
<accession>A0ABR3JRK8</accession>
<name>A0ABR3JRK8_9AGAR</name>
<keyword evidence="2" id="KW-1133">Transmembrane helix</keyword>
<feature type="transmembrane region" description="Helical" evidence="2">
    <location>
        <begin position="169"/>
        <end position="195"/>
    </location>
</feature>
<evidence type="ECO:0000313" key="4">
    <source>
        <dbReference type="Proteomes" id="UP001556367"/>
    </source>
</evidence>
<feature type="transmembrane region" description="Helical" evidence="2">
    <location>
        <begin position="83"/>
        <end position="104"/>
    </location>
</feature>
<comment type="caution">
    <text evidence="3">The sequence shown here is derived from an EMBL/GenBank/DDBJ whole genome shotgun (WGS) entry which is preliminary data.</text>
</comment>